<feature type="domain" description="DUF4158" evidence="2">
    <location>
        <begin position="1"/>
        <end position="165"/>
    </location>
</feature>
<evidence type="ECO:0000259" key="2">
    <source>
        <dbReference type="Pfam" id="PF13700"/>
    </source>
</evidence>
<evidence type="ECO:0000313" key="3">
    <source>
        <dbReference type="EMBL" id="GAA2152108.1"/>
    </source>
</evidence>
<dbReference type="EMBL" id="BAAANT010000033">
    <property type="protein sequence ID" value="GAA2152108.1"/>
    <property type="molecule type" value="Genomic_DNA"/>
</dbReference>
<accession>A0ABN3A1R4</accession>
<name>A0ABN3A1R4_9ACTN</name>
<evidence type="ECO:0000259" key="1">
    <source>
        <dbReference type="Pfam" id="PF01526"/>
    </source>
</evidence>
<gene>
    <name evidence="3" type="ORF">GCM10009760_48300</name>
</gene>
<dbReference type="Pfam" id="PF13700">
    <property type="entry name" value="DUF4158"/>
    <property type="match status" value="1"/>
</dbReference>
<dbReference type="Proteomes" id="UP001422759">
    <property type="component" value="Unassembled WGS sequence"/>
</dbReference>
<dbReference type="Pfam" id="PF01526">
    <property type="entry name" value="DDE_Tnp_Tn3"/>
    <property type="match status" value="1"/>
</dbReference>
<dbReference type="RefSeq" id="WP_344468035.1">
    <property type="nucleotide sequence ID" value="NZ_BAAANT010000033.1"/>
</dbReference>
<sequence length="1073" mass="120503">MTSIERTAYPRFKRLITARELHLFFSPSREEVLWSQERAASEDHQLSLLLLLKSYQRMARFPRWDEVPEMVVDFVRKAVELPEGTVAGRYASVRTAEAHRVLVRGRVEGVRFDAAGARQVAEEVIRAEAASKNNPADLINVALEQLVQKGLELPGFSTLDRMAMSIRAEVNGDIFTLVAGRIEEDERAGLLRLVTVLGLDRKTMFNQLKKPAQRATWSNMKKLAEHRKWVDGLGDTGAWLAGLAAAKIADFAGEAEAADAGVMQDYAEAKRITLIACLVHKARMRVRDDLTTMFTKRVAIKSKRARTELEEIRGQQQAIVEGLVANYRTLLRQVDTDGPAQTARAKAGALTKETLDALEGLDEESGASEVNRRLKRRVATSFLKLAEGLMVQSNGLFSVTSVVDDFGGFGAQYEQIEKVSAHHGDNWEVLLHGHLKADRAVMLNLLESLDLVATSEDSRVLDAFKHLLRFRNSRDYIPKQGQDDEGRDTGVVDIRFATQNWQKIVRDRTRPSSYVRRHFEAMVFVNLAEELRCGDIAVTGSEEYADWSQQLLEWPQVEAALPDYLVEVGFREPGDDSPFDAAAFRTQLQDRLTAAAAAADSGYPDNEGLFIDPKTGVPTLERYKADERRPSAVKLEQAIKSRLPERSLLGILARTAYWIEWWRRFGPASGHDPKLKDPFGRYVITTFVNGTNMGPYDAARHINGVSGHELSATANRHFSIAKLNQAITDVVNAHAQLDMARAWGDGTAVAADGTHMDTYLNNLVAETSVRYGRPGGIAYHHIADTYIALFTHFIPCGVWEAVYIIEGLLKNESELQPTTIHADTQGQSFPVFSLAHLLGFELMPRIRNWKDLVFFRPTKQTSYVHIDALFGEAGRNVIDWDLIESHFKDLMRVALSVRAGKVSSVLLLRRLRSGSRKNAHYTAFREVGRVIRTIQLLRYLTDPQMRRRVTAATNKVEAYNGFSEWVRFGNRGVITDNDPVEQEKAVKFNALLTNCLIFHNTLDIAEAVRELQAEGWKVEPEDLAEVSPYLTEKIMRFGEYSTHELDLAPEAYEPRLDVDFTRLGPDTDSGLLS</sequence>
<organism evidence="3 4">
    <name type="scientific">Kitasatospora kazusensis</name>
    <dbReference type="NCBI Taxonomy" id="407974"/>
    <lineage>
        <taxon>Bacteria</taxon>
        <taxon>Bacillati</taxon>
        <taxon>Actinomycetota</taxon>
        <taxon>Actinomycetes</taxon>
        <taxon>Kitasatosporales</taxon>
        <taxon>Streptomycetaceae</taxon>
        <taxon>Kitasatospora</taxon>
    </lineage>
</organism>
<reference evidence="3 4" key="1">
    <citation type="journal article" date="2019" name="Int. J. Syst. Evol. Microbiol.">
        <title>The Global Catalogue of Microorganisms (GCM) 10K type strain sequencing project: providing services to taxonomists for standard genome sequencing and annotation.</title>
        <authorList>
            <consortium name="The Broad Institute Genomics Platform"/>
            <consortium name="The Broad Institute Genome Sequencing Center for Infectious Disease"/>
            <person name="Wu L."/>
            <person name="Ma J."/>
        </authorList>
    </citation>
    <scope>NUCLEOTIDE SEQUENCE [LARGE SCALE GENOMIC DNA]</scope>
    <source>
        <strain evidence="3 4">JCM 14560</strain>
    </source>
</reference>
<proteinExistence type="predicted"/>
<comment type="caution">
    <text evidence="3">The sequence shown here is derived from an EMBL/GenBank/DDBJ whole genome shotgun (WGS) entry which is preliminary data.</text>
</comment>
<dbReference type="InterPro" id="IPR002513">
    <property type="entry name" value="Tn3_Tnp_DDE_dom"/>
</dbReference>
<feature type="domain" description="Tn3 transposase DDE" evidence="1">
    <location>
        <begin position="651"/>
        <end position="1040"/>
    </location>
</feature>
<dbReference type="InterPro" id="IPR025296">
    <property type="entry name" value="DUF4158"/>
</dbReference>
<keyword evidence="4" id="KW-1185">Reference proteome</keyword>
<evidence type="ECO:0000313" key="4">
    <source>
        <dbReference type="Proteomes" id="UP001422759"/>
    </source>
</evidence>
<protein>
    <submittedName>
        <fullName evidence="3">Tn3 family transposase</fullName>
    </submittedName>
</protein>